<keyword evidence="1" id="KW-0812">Transmembrane</keyword>
<dbReference type="RefSeq" id="YP_010034065.1">
    <property type="nucleotide sequence ID" value="NC_053900.1"/>
</dbReference>
<keyword evidence="1" id="KW-0472">Membrane</keyword>
<dbReference type="EMBL" id="MW067133">
    <property type="protein sequence ID" value="QOW83449.1"/>
    <property type="molecule type" value="Genomic_DNA"/>
</dbReference>
<dbReference type="GeneID" id="63380734"/>
<evidence type="ECO:0000256" key="1">
    <source>
        <dbReference type="SAM" id="Phobius"/>
    </source>
</evidence>
<proteinExistence type="predicted"/>
<feature type="transmembrane region" description="Helical" evidence="1">
    <location>
        <begin position="6"/>
        <end position="32"/>
    </location>
</feature>
<sequence>MPHMMPMMWTLIFLSTLIILYIIMNLIYFFYIPSLNTKMFNKIQNRTSLIKWMWKW</sequence>
<keyword evidence="1" id="KW-1133">Transmembrane helix</keyword>
<dbReference type="CTD" id="4509"/>
<reference evidence="2" key="1">
    <citation type="submission" date="2020-10" db="EMBL/GenBank/DDBJ databases">
        <title>The complete mitochondrial genome of the gate-keeper ant Colobopsis nipponica (Wheeler, W.M., 1928).</title>
        <authorList>
            <person name="Park J."/>
            <person name="Xi H."/>
            <person name="Park J."/>
        </authorList>
    </citation>
    <scope>NUCLEOTIDE SEQUENCE</scope>
</reference>
<dbReference type="AlphaFoldDB" id="A0A7S6XY08"/>
<evidence type="ECO:0000313" key="2">
    <source>
        <dbReference type="EMBL" id="QOW83449.1"/>
    </source>
</evidence>
<name>A0A7S6XY08_9HYME</name>
<protein>
    <submittedName>
        <fullName evidence="2">ATP synthase F0 subunit 8</fullName>
    </submittedName>
</protein>
<geneLocation type="mitochondrion" evidence="2"/>
<keyword evidence="2" id="KW-0496">Mitochondrion</keyword>
<accession>A0A7S6XY08</accession>
<gene>
    <name evidence="2" type="primary">ATP8</name>
</gene>
<organism evidence="2">
    <name type="scientific">Colobopsis nipponica</name>
    <dbReference type="NCBI Taxonomy" id="2681982"/>
    <lineage>
        <taxon>Eukaryota</taxon>
        <taxon>Metazoa</taxon>
        <taxon>Ecdysozoa</taxon>
        <taxon>Arthropoda</taxon>
        <taxon>Hexapoda</taxon>
        <taxon>Insecta</taxon>
        <taxon>Pterygota</taxon>
        <taxon>Neoptera</taxon>
        <taxon>Endopterygota</taxon>
        <taxon>Hymenoptera</taxon>
        <taxon>Apocrita</taxon>
        <taxon>Aculeata</taxon>
        <taxon>Formicoidea</taxon>
        <taxon>Formicidae</taxon>
        <taxon>Formicinae</taxon>
        <taxon>Colobopsis</taxon>
    </lineage>
</organism>